<dbReference type="Pfam" id="PF05378">
    <property type="entry name" value="Hydant_A_N"/>
    <property type="match status" value="1"/>
</dbReference>
<protein>
    <submittedName>
        <fullName evidence="4">Hydantoinase/oxoprolinase family protein</fullName>
    </submittedName>
</protein>
<evidence type="ECO:0000259" key="3">
    <source>
        <dbReference type="Pfam" id="PF19278"/>
    </source>
</evidence>
<dbReference type="InterPro" id="IPR043129">
    <property type="entry name" value="ATPase_NBD"/>
</dbReference>
<dbReference type="PANTHER" id="PTHR11365:SF23">
    <property type="entry name" value="HYPOTHETICAL 5-OXOPROLINASE (EUROFUNG)-RELATED"/>
    <property type="match status" value="1"/>
</dbReference>
<dbReference type="GO" id="GO:0006749">
    <property type="term" value="P:glutathione metabolic process"/>
    <property type="evidence" value="ECO:0007669"/>
    <property type="project" value="TreeGrafter"/>
</dbReference>
<dbReference type="Proteomes" id="UP000325161">
    <property type="component" value="Chromosome"/>
</dbReference>
<dbReference type="Pfam" id="PF01968">
    <property type="entry name" value="Hydantoinase_A"/>
    <property type="match status" value="1"/>
</dbReference>
<proteinExistence type="predicted"/>
<dbReference type="InterPro" id="IPR049517">
    <property type="entry name" value="ACX-like_C"/>
</dbReference>
<feature type="domain" description="Hydantoinase/oxoprolinase N-terminal" evidence="2">
    <location>
        <begin position="11"/>
        <end position="188"/>
    </location>
</feature>
<evidence type="ECO:0000259" key="1">
    <source>
        <dbReference type="Pfam" id="PF01968"/>
    </source>
</evidence>
<dbReference type="InterPro" id="IPR008040">
    <property type="entry name" value="Hydant_A_N"/>
</dbReference>
<evidence type="ECO:0000313" key="5">
    <source>
        <dbReference type="Proteomes" id="UP000325161"/>
    </source>
</evidence>
<dbReference type="InterPro" id="IPR002821">
    <property type="entry name" value="Hydantoinase_A"/>
</dbReference>
<dbReference type="Pfam" id="PF19278">
    <property type="entry name" value="Hydant_A_C"/>
    <property type="match status" value="1"/>
</dbReference>
<dbReference type="GO" id="GO:0017168">
    <property type="term" value="F:5-oxoprolinase (ATP-hydrolyzing) activity"/>
    <property type="evidence" value="ECO:0007669"/>
    <property type="project" value="TreeGrafter"/>
</dbReference>
<feature type="domain" description="Hydantoinase A/oxoprolinase" evidence="1">
    <location>
        <begin position="210"/>
        <end position="500"/>
    </location>
</feature>
<dbReference type="EMBL" id="CP043046">
    <property type="protein sequence ID" value="QEI09199.1"/>
    <property type="molecule type" value="Genomic_DNA"/>
</dbReference>
<dbReference type="AlphaFoldDB" id="A0A5C0B2V7"/>
<accession>A0A5C0B2V7</accession>
<dbReference type="KEGG" id="pacr:FXN63_08875"/>
<dbReference type="SUPFAM" id="SSF53067">
    <property type="entry name" value="Actin-like ATPase domain"/>
    <property type="match status" value="1"/>
</dbReference>
<reference evidence="4 5" key="1">
    <citation type="submission" date="2019-08" db="EMBL/GenBank/DDBJ databases">
        <title>Amphibian skin-associated Pigmentiphaga: genome sequence and occurrence across geography and hosts.</title>
        <authorList>
            <person name="Bletz M.C."/>
            <person name="Bunk B."/>
            <person name="Sproeer C."/>
            <person name="Biwer P."/>
            <person name="Reiter S."/>
            <person name="Rabemananjara F.C.E."/>
            <person name="Schulz S."/>
            <person name="Overmann J."/>
            <person name="Vences M."/>
        </authorList>
    </citation>
    <scope>NUCLEOTIDE SEQUENCE [LARGE SCALE GENOMIC DNA]</scope>
    <source>
        <strain evidence="4 5">Mada1488</strain>
    </source>
</reference>
<dbReference type="GO" id="GO:0005829">
    <property type="term" value="C:cytosol"/>
    <property type="evidence" value="ECO:0007669"/>
    <property type="project" value="TreeGrafter"/>
</dbReference>
<sequence length="740" mass="77082">MAVGKAGQGARIGIDVGGTFTDFALYDPERDAFFHHKQPSTPADPALAVQQGLAALLQKSALAAGDVALLMHGTTIGLNAIIQRRGAQVGLVVTEGFRDVLEIGRARMPSSFDFHATRETPFISRERVLEIGARLDPQGNRTRWPDEAEIARSAAAIAALGVEAITLMLINGYANPDAEAELAALLQAQVPDTTILSAAELWPEIREYERTLVAGLNAYIQPLMQRYFARLTALVGEIGVDAPILVTASNGGSLSLASALARPIDTVLSGPAAGAVAATRLATVPPVERLVSFDMGGTSSDIAVSVGGQAELATRTDIGGLPLILPVVGVSAIGAGGGSKVSVDAHGVLRVGPESAGADPGPVAYGRGGTVATVTDCYLMTGLLDPAAFLGGGMPLNGALAGQALTTVASALGLHGEDAAAQAASGALSVATAQMASELLKALAQRGFDPSDFTLVPFGGAGPTHANLLAEDAGLPRIVVPLRPGTFCAMGAVTTDLRRDFVRGLRRPLGEPGQQSEAMEQLGATFDRLELEAHAWLASQGEALSQSVETSYAVDMRYGGQAYELKVDLPATRPWTPEQVAEAFHAAHTRIYGFRDTHAPIELGTVRLAIIGRMPSIGATRLSSSDQAVEPKGTRRVFLSGRWHDAEVYARSALRAGDCFDGPAIVEQDDTTVVVLPGWYADTDDFGNLHLLRYAQASDLPVELIETALTEGTLIDATPIDAANAVPPDTTPTAVTGEAR</sequence>
<keyword evidence="5" id="KW-1185">Reference proteome</keyword>
<dbReference type="InterPro" id="IPR045079">
    <property type="entry name" value="Oxoprolinase-like"/>
</dbReference>
<evidence type="ECO:0000259" key="2">
    <source>
        <dbReference type="Pfam" id="PF05378"/>
    </source>
</evidence>
<organism evidence="4 5">
    <name type="scientific">Pigmentiphaga aceris</name>
    <dbReference type="NCBI Taxonomy" id="1940612"/>
    <lineage>
        <taxon>Bacteria</taxon>
        <taxon>Pseudomonadati</taxon>
        <taxon>Pseudomonadota</taxon>
        <taxon>Betaproteobacteria</taxon>
        <taxon>Burkholderiales</taxon>
        <taxon>Alcaligenaceae</taxon>
        <taxon>Pigmentiphaga</taxon>
    </lineage>
</organism>
<gene>
    <name evidence="4" type="ORF">FXN63_08875</name>
</gene>
<name>A0A5C0B2V7_9BURK</name>
<dbReference type="PANTHER" id="PTHR11365">
    <property type="entry name" value="5-OXOPROLINASE RELATED"/>
    <property type="match status" value="1"/>
</dbReference>
<feature type="domain" description="Acetophenone carboxylase-like C-terminal" evidence="3">
    <location>
        <begin position="514"/>
        <end position="691"/>
    </location>
</feature>
<dbReference type="OrthoDB" id="9768323at2"/>
<evidence type="ECO:0000313" key="4">
    <source>
        <dbReference type="EMBL" id="QEI09199.1"/>
    </source>
</evidence>